<name>A0A8R1ILT7_CAEJA</name>
<dbReference type="InterPro" id="IPR040264">
    <property type="entry name" value="T15H9.4-like"/>
</dbReference>
<organism evidence="1 2">
    <name type="scientific">Caenorhabditis japonica</name>
    <dbReference type="NCBI Taxonomy" id="281687"/>
    <lineage>
        <taxon>Eukaryota</taxon>
        <taxon>Metazoa</taxon>
        <taxon>Ecdysozoa</taxon>
        <taxon>Nematoda</taxon>
        <taxon>Chromadorea</taxon>
        <taxon>Rhabditida</taxon>
        <taxon>Rhabditina</taxon>
        <taxon>Rhabditomorpha</taxon>
        <taxon>Rhabditoidea</taxon>
        <taxon>Rhabditidae</taxon>
        <taxon>Peloderinae</taxon>
        <taxon>Caenorhabditis</taxon>
    </lineage>
</organism>
<sequence>MTSELSQKPFLLPGLPLERERNILDKKIGYEYLIVVINYRPGLKFGLGIKNVCRSVFVNKIDDNSIVTGLFNITDRIIDVDGDPVYDNIKCKMLLVRALKERKMATVLIERAANEKALKDATCYHYHRLSIASRDLAARGFVGAWLDLVALASHATRSRKAPTIAPCRCLDSCPCWLLPVHLLVEDCCSAADILISSLGSSVRARFPRVALFWPALCSCATR</sequence>
<dbReference type="SUPFAM" id="SSF50156">
    <property type="entry name" value="PDZ domain-like"/>
    <property type="match status" value="1"/>
</dbReference>
<dbReference type="AlphaFoldDB" id="A0A8R1ILT7"/>
<proteinExistence type="predicted"/>
<evidence type="ECO:0000313" key="1">
    <source>
        <dbReference type="EnsemblMetazoa" id="CJA38918.1"/>
    </source>
</evidence>
<dbReference type="PANTHER" id="PTHR31327:SF12">
    <property type="entry name" value="PDZ DOMAIN-CONTAINING PROTEIN"/>
    <property type="match status" value="1"/>
</dbReference>
<accession>A0A8R1ILT7</accession>
<reference evidence="1" key="2">
    <citation type="submission" date="2022-06" db="UniProtKB">
        <authorList>
            <consortium name="EnsemblMetazoa"/>
        </authorList>
    </citation>
    <scope>IDENTIFICATION</scope>
    <source>
        <strain evidence="1">DF5081</strain>
    </source>
</reference>
<dbReference type="InterPro" id="IPR036034">
    <property type="entry name" value="PDZ_sf"/>
</dbReference>
<dbReference type="EnsemblMetazoa" id="CJA38918.1">
    <property type="protein sequence ID" value="CJA38918.1"/>
    <property type="gene ID" value="WBGene00214765"/>
</dbReference>
<keyword evidence="2" id="KW-1185">Reference proteome</keyword>
<dbReference type="Proteomes" id="UP000005237">
    <property type="component" value="Unassembled WGS sequence"/>
</dbReference>
<protein>
    <recommendedName>
        <fullName evidence="3">PDZ domain-containing protein</fullName>
    </recommendedName>
</protein>
<reference evidence="2" key="1">
    <citation type="submission" date="2010-08" db="EMBL/GenBank/DDBJ databases">
        <authorList>
            <consortium name="Caenorhabditis japonica Sequencing Consortium"/>
            <person name="Wilson R.K."/>
        </authorList>
    </citation>
    <scope>NUCLEOTIDE SEQUENCE [LARGE SCALE GENOMIC DNA]</scope>
    <source>
        <strain evidence="2">DF5081</strain>
    </source>
</reference>
<evidence type="ECO:0008006" key="3">
    <source>
        <dbReference type="Google" id="ProtNLM"/>
    </source>
</evidence>
<evidence type="ECO:0000313" key="2">
    <source>
        <dbReference type="Proteomes" id="UP000005237"/>
    </source>
</evidence>
<dbReference type="PANTHER" id="PTHR31327">
    <property type="entry name" value="SPERM MEIOSIS PDZ DOMAIN CONTAINING PROTEINS-RELATED"/>
    <property type="match status" value="1"/>
</dbReference>